<proteinExistence type="predicted"/>
<organism evidence="2 3">
    <name type="scientific">Prorocentrum cordatum</name>
    <dbReference type="NCBI Taxonomy" id="2364126"/>
    <lineage>
        <taxon>Eukaryota</taxon>
        <taxon>Sar</taxon>
        <taxon>Alveolata</taxon>
        <taxon>Dinophyceae</taxon>
        <taxon>Prorocentrales</taxon>
        <taxon>Prorocentraceae</taxon>
        <taxon>Prorocentrum</taxon>
    </lineage>
</organism>
<keyword evidence="3" id="KW-1185">Reference proteome</keyword>
<feature type="compositionally biased region" description="Low complexity" evidence="1">
    <location>
        <begin position="26"/>
        <end position="43"/>
    </location>
</feature>
<evidence type="ECO:0000313" key="2">
    <source>
        <dbReference type="EMBL" id="CAK0873047.1"/>
    </source>
</evidence>
<feature type="compositionally biased region" description="Low complexity" evidence="1">
    <location>
        <begin position="225"/>
        <end position="235"/>
    </location>
</feature>
<evidence type="ECO:0000256" key="1">
    <source>
        <dbReference type="SAM" id="MobiDB-lite"/>
    </source>
</evidence>
<feature type="compositionally biased region" description="Polar residues" evidence="1">
    <location>
        <begin position="355"/>
        <end position="369"/>
    </location>
</feature>
<feature type="region of interest" description="Disordered" evidence="1">
    <location>
        <begin position="1"/>
        <end position="149"/>
    </location>
</feature>
<gene>
    <name evidence="2" type="ORF">PCOR1329_LOCUS58349</name>
</gene>
<feature type="compositionally biased region" description="Polar residues" evidence="1">
    <location>
        <begin position="296"/>
        <end position="305"/>
    </location>
</feature>
<feature type="compositionally biased region" description="Acidic residues" evidence="1">
    <location>
        <begin position="370"/>
        <end position="382"/>
    </location>
</feature>
<feature type="compositionally biased region" description="Low complexity" evidence="1">
    <location>
        <begin position="53"/>
        <end position="72"/>
    </location>
</feature>
<reference evidence="2" key="1">
    <citation type="submission" date="2023-10" db="EMBL/GenBank/DDBJ databases">
        <authorList>
            <person name="Chen Y."/>
            <person name="Shah S."/>
            <person name="Dougan E. K."/>
            <person name="Thang M."/>
            <person name="Chan C."/>
        </authorList>
    </citation>
    <scope>NUCLEOTIDE SEQUENCE [LARGE SCALE GENOMIC DNA]</scope>
</reference>
<sequence>MRAPDSPEGRAAGRAADRPTGPPEASPEARPAAAGSRGAAGPPEAGPPERDGPPQSSSQPAAQACDSGPCEGPGRGPPEGVPQAQEAHALLGRAVRTSDAEQDAPGARPAAGGGRRPGGPGAGRGAPVAGGGGAEGRGPGAPDGRHAEAVAEGSDLFLALGEAGRLDFSKDRELVEHARDVLASLSGDAEDGCGPAAREPSEPALGSTAAGSEVQPGLEVPPAGPADDSAPAQAPRRSACGLAQAFGASPRSECRSSFSSGGVSPTACPHPAGVGLRERLAAQKRRSDGEALDACSLTSRSTVSSVCAGDPIGSAAAPLPRQSLSSPHGRGALLGEDAAEEGAPAWASPKRTGPRRSQSPGSPWTSQVQSEEDMADDALDDFDSLMLEGGRPSCAQECCIRGGGGNICGAVSQPPVCSATQRRSFAFPGQAMRAAPREPALHSRAPSPGVRATAPRRPSSALHAPRQSTEGRRRRPRSCPPHRRACLERFVLYPYIYSCRRK</sequence>
<feature type="region of interest" description="Disordered" evidence="1">
    <location>
        <begin position="251"/>
        <end position="382"/>
    </location>
</feature>
<comment type="caution">
    <text evidence="2">The sequence shown here is derived from an EMBL/GenBank/DDBJ whole genome shotgun (WGS) entry which is preliminary data.</text>
</comment>
<accession>A0ABN9VJN9</accession>
<feature type="compositionally biased region" description="Low complexity" evidence="1">
    <location>
        <begin position="251"/>
        <end position="265"/>
    </location>
</feature>
<feature type="compositionally biased region" description="Gly residues" evidence="1">
    <location>
        <begin position="111"/>
        <end position="141"/>
    </location>
</feature>
<feature type="compositionally biased region" description="Low complexity" evidence="1">
    <location>
        <begin position="331"/>
        <end position="347"/>
    </location>
</feature>
<feature type="compositionally biased region" description="Basic and acidic residues" evidence="1">
    <location>
        <begin position="276"/>
        <end position="289"/>
    </location>
</feature>
<dbReference type="Proteomes" id="UP001189429">
    <property type="component" value="Unassembled WGS sequence"/>
</dbReference>
<feature type="region of interest" description="Disordered" evidence="1">
    <location>
        <begin position="431"/>
        <end position="480"/>
    </location>
</feature>
<feature type="region of interest" description="Disordered" evidence="1">
    <location>
        <begin position="185"/>
        <end position="238"/>
    </location>
</feature>
<dbReference type="EMBL" id="CAUYUJ010017233">
    <property type="protein sequence ID" value="CAK0873047.1"/>
    <property type="molecule type" value="Genomic_DNA"/>
</dbReference>
<name>A0ABN9VJN9_9DINO</name>
<evidence type="ECO:0000313" key="3">
    <source>
        <dbReference type="Proteomes" id="UP001189429"/>
    </source>
</evidence>
<protein>
    <submittedName>
        <fullName evidence="2">Uncharacterized protein</fullName>
    </submittedName>
</protein>